<gene>
    <name evidence="1" type="ORF">GIW81_14650</name>
</gene>
<evidence type="ECO:0000313" key="1">
    <source>
        <dbReference type="EMBL" id="MTD95577.1"/>
    </source>
</evidence>
<evidence type="ECO:0008006" key="3">
    <source>
        <dbReference type="Google" id="ProtNLM"/>
    </source>
</evidence>
<protein>
    <recommendedName>
        <fullName evidence="3">Alpha/beta hydrolase</fullName>
    </recommendedName>
</protein>
<dbReference type="AlphaFoldDB" id="A0A6I3KP93"/>
<proteinExistence type="predicted"/>
<dbReference type="SUPFAM" id="SSF53474">
    <property type="entry name" value="alpha/beta-Hydrolases"/>
    <property type="match status" value="1"/>
</dbReference>
<dbReference type="InterPro" id="IPR029058">
    <property type="entry name" value="AB_hydrolase_fold"/>
</dbReference>
<evidence type="ECO:0000313" key="2">
    <source>
        <dbReference type="Proteomes" id="UP000440694"/>
    </source>
</evidence>
<sequence>MPRPVAVAFVHGINATDLNFSISMRERLTRALPRKLRPFVKYKSIFWADIVRGRSQAYLHQARASTVMADSAYRRLVVEGLGDAAAYQKTRKRDNSAYFGIQDRVTQALDDIDAGDDPNRPLVVIAHSLGCHITSSYAWDINRLKQMPLEDVVKWGEESDRLASRLQSASPFRRLDTFAG</sequence>
<comment type="caution">
    <text evidence="1">The sequence shown here is derived from an EMBL/GenBank/DDBJ whole genome shotgun (WGS) entry which is preliminary data.</text>
</comment>
<dbReference type="Proteomes" id="UP000440694">
    <property type="component" value="Unassembled WGS sequence"/>
</dbReference>
<name>A0A6I3KP93_9HYPH</name>
<keyword evidence="2" id="KW-1185">Reference proteome</keyword>
<reference evidence="1 2" key="1">
    <citation type="submission" date="2019-11" db="EMBL/GenBank/DDBJ databases">
        <title>Identification of a novel strain.</title>
        <authorList>
            <person name="Xu Q."/>
            <person name="Wang G."/>
        </authorList>
    </citation>
    <scope>NUCLEOTIDE SEQUENCE [LARGE SCALE GENOMIC DNA]</scope>
    <source>
        <strain evidence="2">xq</strain>
    </source>
</reference>
<accession>A0A6I3KP93</accession>
<organism evidence="1 2">
    <name type="scientific">Hyphomicrobium album</name>
    <dbReference type="NCBI Taxonomy" id="2665159"/>
    <lineage>
        <taxon>Bacteria</taxon>
        <taxon>Pseudomonadati</taxon>
        <taxon>Pseudomonadota</taxon>
        <taxon>Alphaproteobacteria</taxon>
        <taxon>Hyphomicrobiales</taxon>
        <taxon>Hyphomicrobiaceae</taxon>
        <taxon>Hyphomicrobium</taxon>
    </lineage>
</organism>
<dbReference type="RefSeq" id="WP_154740107.1">
    <property type="nucleotide sequence ID" value="NZ_WMBQ01000002.1"/>
</dbReference>
<dbReference type="EMBL" id="WMBQ01000002">
    <property type="protein sequence ID" value="MTD95577.1"/>
    <property type="molecule type" value="Genomic_DNA"/>
</dbReference>